<protein>
    <recommendedName>
        <fullName evidence="3">Alpha/beta hydrolase</fullName>
    </recommendedName>
</protein>
<dbReference type="InterPro" id="IPR029058">
    <property type="entry name" value="AB_hydrolase_fold"/>
</dbReference>
<gene>
    <name evidence="1" type="ORF">G3A44_07075</name>
</gene>
<evidence type="ECO:0000313" key="2">
    <source>
        <dbReference type="Proteomes" id="UP000484255"/>
    </source>
</evidence>
<comment type="caution">
    <text evidence="1">The sequence shown here is derived from an EMBL/GenBank/DDBJ whole genome shotgun (WGS) entry which is preliminary data.</text>
</comment>
<organism evidence="1 2">
    <name type="scientific">Ideonella livida</name>
    <dbReference type="NCBI Taxonomy" id="2707176"/>
    <lineage>
        <taxon>Bacteria</taxon>
        <taxon>Pseudomonadati</taxon>
        <taxon>Pseudomonadota</taxon>
        <taxon>Betaproteobacteria</taxon>
        <taxon>Burkholderiales</taxon>
        <taxon>Sphaerotilaceae</taxon>
        <taxon>Ideonella</taxon>
    </lineage>
</organism>
<evidence type="ECO:0000313" key="1">
    <source>
        <dbReference type="EMBL" id="NDY90955.1"/>
    </source>
</evidence>
<dbReference type="EMBL" id="JAAGOH010000006">
    <property type="protein sequence ID" value="NDY90955.1"/>
    <property type="molecule type" value="Genomic_DNA"/>
</dbReference>
<dbReference type="SUPFAM" id="SSF53474">
    <property type="entry name" value="alpha/beta-Hydrolases"/>
    <property type="match status" value="1"/>
</dbReference>
<dbReference type="Proteomes" id="UP000484255">
    <property type="component" value="Unassembled WGS sequence"/>
</dbReference>
<sequence length="296" mass="32313">MSALDLAALQSAFPQIPAELPTQGQVIVDLDRGSWREASAEWPKGEKTQAQLYLCGQASAQLVVVCRPLPPNGAPNEGFWSALLGRGAHVLILEDFSKQFFGKGVELFGPDRAAMIAAVQRLMGALGTTELLCCASSGGGPGAIALAAALGGRRLALFSAATILTRDYYDRMFKERFKEKRKVKDEKLDRDRVARHRERMVEALGSQHQFDGRKALSLCPQKVQVRLHYPANLFWDRAWAEHLAGLEGVTLVPHEDLRSHAIAKNEQPDSSLADQELVGWLLQGRLPSSAALPLAA</sequence>
<keyword evidence="2" id="KW-1185">Reference proteome</keyword>
<dbReference type="AlphaFoldDB" id="A0A7C9PG15"/>
<evidence type="ECO:0008006" key="3">
    <source>
        <dbReference type="Google" id="ProtNLM"/>
    </source>
</evidence>
<dbReference type="RefSeq" id="WP_163456812.1">
    <property type="nucleotide sequence ID" value="NZ_JAAGOH010000006.1"/>
</dbReference>
<accession>A0A7C9PG15</accession>
<proteinExistence type="predicted"/>
<reference evidence="1 2" key="1">
    <citation type="submission" date="2020-02" db="EMBL/GenBank/DDBJ databases">
        <title>Ideonella bacterium strain TBM-1.</title>
        <authorList>
            <person name="Chen W.-M."/>
        </authorList>
    </citation>
    <scope>NUCLEOTIDE SEQUENCE [LARGE SCALE GENOMIC DNA]</scope>
    <source>
        <strain evidence="1 2">TBM-1</strain>
    </source>
</reference>
<name>A0A7C9PG15_9BURK</name>